<evidence type="ECO:0000256" key="1">
    <source>
        <dbReference type="ARBA" id="ARBA00011764"/>
    </source>
</evidence>
<evidence type="ECO:0000256" key="2">
    <source>
        <dbReference type="ARBA" id="ARBA00016807"/>
    </source>
</evidence>
<proteinExistence type="predicted"/>
<keyword evidence="8" id="KW-1185">Reference proteome</keyword>
<evidence type="ECO:0000259" key="6">
    <source>
        <dbReference type="Pfam" id="PF13873"/>
    </source>
</evidence>
<keyword evidence="3" id="KW-0805">Transcription regulation</keyword>
<evidence type="ECO:0000256" key="3">
    <source>
        <dbReference type="ARBA" id="ARBA00023015"/>
    </source>
</evidence>
<dbReference type="AlphaFoldDB" id="A0A9P0Q747"/>
<name>A0A9P0Q747_ACAOB</name>
<dbReference type="InterPro" id="IPR028002">
    <property type="entry name" value="Myb_DNA-bind_5"/>
</dbReference>
<feature type="domain" description="Myb/SANT-like DNA-binding" evidence="6">
    <location>
        <begin position="75"/>
        <end position="130"/>
    </location>
</feature>
<dbReference type="OrthoDB" id="6804056at2759"/>
<feature type="non-terminal residue" evidence="7">
    <location>
        <position position="1"/>
    </location>
</feature>
<gene>
    <name evidence="7" type="ORF">ACAOBT_LOCUS33496</name>
</gene>
<dbReference type="Proteomes" id="UP001152888">
    <property type="component" value="Unassembled WGS sequence"/>
</dbReference>
<sequence>AKLLPDGSDNYCCGTDGQVHDEDFAGLDPGFQLILKRLAKVDASLSAIKSDIRSSSNKLTELKKRLIHLKRLLLDYQILFDKRMTPKFKNEKEDALKKLTAAFNEITGKKLDAKQILKKFNNMKTKVKKLVDVKQTGACQAGVADEDGVSLQKKKEYEFLTSKSSSGQFTAGTLKNPNAKEKSLIQLQKNCLRKQIEPAEAQISCARAQQSSAAAEERAAIALVKFAEAGEQLVNHIIERDMLR</sequence>
<comment type="function">
    <text evidence="5">Involved in transvection phenomena (= synapsis-dependent gene expression), where the synaptic pairing of chromosomes carrying genes with which zeste interacts influences the expression of these genes. Zeste binds to DNA and stimulates transcription from a nearby promoter.</text>
</comment>
<comment type="caution">
    <text evidence="7">The sequence shown here is derived from an EMBL/GenBank/DDBJ whole genome shotgun (WGS) entry which is preliminary data.</text>
</comment>
<accession>A0A9P0Q747</accession>
<evidence type="ECO:0000256" key="4">
    <source>
        <dbReference type="ARBA" id="ARBA00023163"/>
    </source>
</evidence>
<evidence type="ECO:0000256" key="5">
    <source>
        <dbReference type="ARBA" id="ARBA00025466"/>
    </source>
</evidence>
<evidence type="ECO:0000313" key="7">
    <source>
        <dbReference type="EMBL" id="CAH2013484.1"/>
    </source>
</evidence>
<dbReference type="EMBL" id="CAKOFQ010008333">
    <property type="protein sequence ID" value="CAH2013484.1"/>
    <property type="molecule type" value="Genomic_DNA"/>
</dbReference>
<keyword evidence="4" id="KW-0804">Transcription</keyword>
<comment type="subunit">
    <text evidence="1">Self-associates forming complexes of several hundred monomers.</text>
</comment>
<reference evidence="7" key="1">
    <citation type="submission" date="2022-03" db="EMBL/GenBank/DDBJ databases">
        <authorList>
            <person name="Sayadi A."/>
        </authorList>
    </citation>
    <scope>NUCLEOTIDE SEQUENCE</scope>
</reference>
<organism evidence="7 8">
    <name type="scientific">Acanthoscelides obtectus</name>
    <name type="common">Bean weevil</name>
    <name type="synonym">Bruchus obtectus</name>
    <dbReference type="NCBI Taxonomy" id="200917"/>
    <lineage>
        <taxon>Eukaryota</taxon>
        <taxon>Metazoa</taxon>
        <taxon>Ecdysozoa</taxon>
        <taxon>Arthropoda</taxon>
        <taxon>Hexapoda</taxon>
        <taxon>Insecta</taxon>
        <taxon>Pterygota</taxon>
        <taxon>Neoptera</taxon>
        <taxon>Endopterygota</taxon>
        <taxon>Coleoptera</taxon>
        <taxon>Polyphaga</taxon>
        <taxon>Cucujiformia</taxon>
        <taxon>Chrysomeloidea</taxon>
        <taxon>Chrysomelidae</taxon>
        <taxon>Bruchinae</taxon>
        <taxon>Bruchini</taxon>
        <taxon>Acanthoscelides</taxon>
    </lineage>
</organism>
<dbReference type="Pfam" id="PF13873">
    <property type="entry name" value="Myb_DNA-bind_5"/>
    <property type="match status" value="1"/>
</dbReference>
<protein>
    <recommendedName>
        <fullName evidence="2">Regulatory protein zeste</fullName>
    </recommendedName>
</protein>
<evidence type="ECO:0000313" key="8">
    <source>
        <dbReference type="Proteomes" id="UP001152888"/>
    </source>
</evidence>